<keyword evidence="3" id="KW-1185">Reference proteome</keyword>
<dbReference type="Gene3D" id="2.60.40.420">
    <property type="entry name" value="Cupredoxins - blue copper proteins"/>
    <property type="match status" value="1"/>
</dbReference>
<dbReference type="PANTHER" id="PTHR34883">
    <property type="entry name" value="SERINE-RICH PROTEIN, PUTATIVE-RELATED-RELATED"/>
    <property type="match status" value="1"/>
</dbReference>
<organism evidence="2 3">
    <name type="scientific">Colletotrichum limetticola</name>
    <dbReference type="NCBI Taxonomy" id="1209924"/>
    <lineage>
        <taxon>Eukaryota</taxon>
        <taxon>Fungi</taxon>
        <taxon>Dikarya</taxon>
        <taxon>Ascomycota</taxon>
        <taxon>Pezizomycotina</taxon>
        <taxon>Sordariomycetes</taxon>
        <taxon>Hypocreomycetidae</taxon>
        <taxon>Glomerellales</taxon>
        <taxon>Glomerellaceae</taxon>
        <taxon>Colletotrichum</taxon>
        <taxon>Colletotrichum acutatum species complex</taxon>
    </lineage>
</organism>
<dbReference type="InterPro" id="IPR008972">
    <property type="entry name" value="Cupredoxin"/>
</dbReference>
<dbReference type="SUPFAM" id="SSF49503">
    <property type="entry name" value="Cupredoxins"/>
    <property type="match status" value="1"/>
</dbReference>
<evidence type="ECO:0008006" key="4">
    <source>
        <dbReference type="Google" id="ProtNLM"/>
    </source>
</evidence>
<sequence length="211" mass="20451">MVGGAAGLVFVPDQIKANVGDMVVFTFMSQNHTATQSAFATPCDPLAGGMNSGFMANPNNSVSPPPQVAMQVMVSEPLWFYCAQANHCGKGMTFSINPTAAKTQAMFQSMAIAQKGKGAGGAITGGTPPAAAPAAPAASAPAAAPPAANPAAPAAPAAGGEIQQGTGQINGAGACVCSVTCSSGSFPAVGAQGVGSFGGMAGSLPMAMMEA</sequence>
<gene>
    <name evidence="2" type="ORF">CLIM01_02118</name>
</gene>
<accession>A0ABQ9Q9R4</accession>
<evidence type="ECO:0000256" key="1">
    <source>
        <dbReference type="SAM" id="MobiDB-lite"/>
    </source>
</evidence>
<proteinExistence type="predicted"/>
<dbReference type="CDD" id="cd00920">
    <property type="entry name" value="Cupredoxin"/>
    <property type="match status" value="1"/>
</dbReference>
<evidence type="ECO:0000313" key="3">
    <source>
        <dbReference type="Proteomes" id="UP001169217"/>
    </source>
</evidence>
<feature type="compositionally biased region" description="Low complexity" evidence="1">
    <location>
        <begin position="125"/>
        <end position="142"/>
    </location>
</feature>
<comment type="caution">
    <text evidence="2">The sequence shown here is derived from an EMBL/GenBank/DDBJ whole genome shotgun (WGS) entry which is preliminary data.</text>
</comment>
<evidence type="ECO:0000313" key="2">
    <source>
        <dbReference type="EMBL" id="KAK0380563.1"/>
    </source>
</evidence>
<feature type="compositionally biased region" description="Low complexity" evidence="1">
    <location>
        <begin position="149"/>
        <end position="160"/>
    </location>
</feature>
<protein>
    <recommendedName>
        <fullName evidence="4">Serine-threonine rich protein</fullName>
    </recommendedName>
</protein>
<feature type="region of interest" description="Disordered" evidence="1">
    <location>
        <begin position="118"/>
        <end position="160"/>
    </location>
</feature>
<reference evidence="2" key="1">
    <citation type="submission" date="2023-04" db="EMBL/GenBank/DDBJ databases">
        <title>Colletotrichum limetticola genome sequence.</title>
        <authorList>
            <person name="Baroncelli R."/>
        </authorList>
    </citation>
    <scope>NUCLEOTIDE SEQUENCE</scope>
    <source>
        <strain evidence="2">KLA-Anderson</strain>
    </source>
</reference>
<dbReference type="EMBL" id="JARUPT010000037">
    <property type="protein sequence ID" value="KAK0380563.1"/>
    <property type="molecule type" value="Genomic_DNA"/>
</dbReference>
<dbReference type="Proteomes" id="UP001169217">
    <property type="component" value="Unassembled WGS sequence"/>
</dbReference>
<dbReference type="InterPro" id="IPR052953">
    <property type="entry name" value="Ser-rich/MCO-related"/>
</dbReference>
<name>A0ABQ9Q9R4_9PEZI</name>
<dbReference type="PANTHER" id="PTHR34883:SF4">
    <property type="entry name" value="CUPREDOXIN"/>
    <property type="match status" value="1"/>
</dbReference>